<dbReference type="EMBL" id="ABCK01000013">
    <property type="protein sequence ID" value="EDM26844.1"/>
    <property type="molecule type" value="Genomic_DNA"/>
</dbReference>
<reference evidence="1 2" key="1">
    <citation type="journal article" date="2010" name="J. Bacteriol.">
        <title>Genome sequence of Lentisphaera araneosa HTCC2155T, the type species of the order Lentisphaerales in the phylum Lentisphaerae.</title>
        <authorList>
            <person name="Thrash J.C."/>
            <person name="Cho J.C."/>
            <person name="Vergin K.L."/>
            <person name="Morris R.M."/>
            <person name="Giovannoni S.J."/>
        </authorList>
    </citation>
    <scope>NUCLEOTIDE SEQUENCE [LARGE SCALE GENOMIC DNA]</scope>
    <source>
        <strain evidence="1 2">HTCC2155</strain>
    </source>
</reference>
<proteinExistence type="predicted"/>
<accession>A6DN96</accession>
<comment type="caution">
    <text evidence="1">The sequence shown here is derived from an EMBL/GenBank/DDBJ whole genome shotgun (WGS) entry which is preliminary data.</text>
</comment>
<evidence type="ECO:0008006" key="3">
    <source>
        <dbReference type="Google" id="ProtNLM"/>
    </source>
</evidence>
<dbReference type="Proteomes" id="UP000004947">
    <property type="component" value="Unassembled WGS sequence"/>
</dbReference>
<dbReference type="STRING" id="313628.LNTAR_06349"/>
<gene>
    <name evidence="1" type="ORF">LNTAR_06349</name>
</gene>
<organism evidence="1 2">
    <name type="scientific">Lentisphaera araneosa HTCC2155</name>
    <dbReference type="NCBI Taxonomy" id="313628"/>
    <lineage>
        <taxon>Bacteria</taxon>
        <taxon>Pseudomonadati</taxon>
        <taxon>Lentisphaerota</taxon>
        <taxon>Lentisphaeria</taxon>
        <taxon>Lentisphaerales</taxon>
        <taxon>Lentisphaeraceae</taxon>
        <taxon>Lentisphaera</taxon>
    </lineage>
</organism>
<evidence type="ECO:0000313" key="2">
    <source>
        <dbReference type="Proteomes" id="UP000004947"/>
    </source>
</evidence>
<dbReference type="RefSeq" id="WP_007279338.1">
    <property type="nucleotide sequence ID" value="NZ_ABCK01000013.1"/>
</dbReference>
<keyword evidence="2" id="KW-1185">Reference proteome</keyword>
<evidence type="ECO:0000313" key="1">
    <source>
        <dbReference type="EMBL" id="EDM26844.1"/>
    </source>
</evidence>
<name>A6DN96_9BACT</name>
<dbReference type="PROSITE" id="PS51257">
    <property type="entry name" value="PROKAR_LIPOPROTEIN"/>
    <property type="match status" value="1"/>
</dbReference>
<protein>
    <recommendedName>
        <fullName evidence="3">Lipocalin-like domain-containing protein</fullName>
    </recommendedName>
</protein>
<dbReference type="AlphaFoldDB" id="A6DN96"/>
<sequence length="141" mass="16440">MKFSLSLFVLFLASCLSQTPKDTYLGHWKMNVEHAVQQDEQQLKTPEIVNEEIKKDIIKNTKLISESTIISFDNETITIEVMGKSNQFKYTIVESSDNKTVIEYNDKKPTKIILKIVNNQLVIKEENRPRISKFDRMKEKS</sequence>